<dbReference type="OrthoDB" id="4508254at2759"/>
<feature type="region of interest" description="Disordered" evidence="1">
    <location>
        <begin position="1"/>
        <end position="62"/>
    </location>
</feature>
<dbReference type="GeneID" id="26971200"/>
<feature type="compositionally biased region" description="Polar residues" evidence="1">
    <location>
        <begin position="19"/>
        <end position="62"/>
    </location>
</feature>
<dbReference type="EMBL" id="KN294031">
    <property type="protein sequence ID" value="KGQ00738.1"/>
    <property type="molecule type" value="Genomic_DNA"/>
</dbReference>
<organism evidence="2 3">
    <name type="scientific">Paracoccidioides lutzii (strain ATCC MYA-826 / Pb01)</name>
    <name type="common">Paracoccidioides brasiliensis</name>
    <dbReference type="NCBI Taxonomy" id="502779"/>
    <lineage>
        <taxon>Eukaryota</taxon>
        <taxon>Fungi</taxon>
        <taxon>Dikarya</taxon>
        <taxon>Ascomycota</taxon>
        <taxon>Pezizomycotina</taxon>
        <taxon>Eurotiomycetes</taxon>
        <taxon>Eurotiomycetidae</taxon>
        <taxon>Onygenales</taxon>
        <taxon>Ajellomycetaceae</taxon>
        <taxon>Paracoccidioides</taxon>
    </lineage>
</organism>
<feature type="non-terminal residue" evidence="2">
    <location>
        <position position="1"/>
    </location>
</feature>
<keyword evidence="3" id="KW-1185">Reference proteome</keyword>
<dbReference type="HOGENOM" id="CLU_105278_0_0_1"/>
<dbReference type="KEGG" id="pbl:PAAG_12602"/>
<dbReference type="Proteomes" id="UP000002059">
    <property type="component" value="Partially assembled WGS sequence"/>
</dbReference>
<dbReference type="AlphaFoldDB" id="A0A0A2UZT1"/>
<proteinExistence type="predicted"/>
<gene>
    <name evidence="2" type="ORF">PAAG_12602</name>
</gene>
<dbReference type="OMA" id="NQHEPSE"/>
<dbReference type="VEuPathDB" id="FungiDB:PAAG_12602"/>
<evidence type="ECO:0000313" key="2">
    <source>
        <dbReference type="EMBL" id="KGQ00738.1"/>
    </source>
</evidence>
<dbReference type="RefSeq" id="XP_015702317.1">
    <property type="nucleotide sequence ID" value="XM_015848075.1"/>
</dbReference>
<reference evidence="2 3" key="1">
    <citation type="journal article" date="2011" name="PLoS Genet.">
        <title>Comparative genomic analysis of human fungal pathogens causing paracoccidioidomycosis.</title>
        <authorList>
            <person name="Desjardins C.A."/>
            <person name="Champion M.D."/>
            <person name="Holder J.W."/>
            <person name="Muszewska A."/>
            <person name="Goldberg J."/>
            <person name="Bailao A.M."/>
            <person name="Brigido M.M."/>
            <person name="Ferreira M.E."/>
            <person name="Garcia A.M."/>
            <person name="Grynberg M."/>
            <person name="Gujja S."/>
            <person name="Heiman D.I."/>
            <person name="Henn M.R."/>
            <person name="Kodira C.D."/>
            <person name="Leon-Narvaez H."/>
            <person name="Longo L.V."/>
            <person name="Ma L.J."/>
            <person name="Malavazi I."/>
            <person name="Matsuo A.L."/>
            <person name="Morais F.V."/>
            <person name="Pereira M."/>
            <person name="Rodriguez-Brito S."/>
            <person name="Sakthikumar S."/>
            <person name="Salem-Izacc S.M."/>
            <person name="Sykes S.M."/>
            <person name="Teixeira M.M."/>
            <person name="Vallejo M.C."/>
            <person name="Walter M.E."/>
            <person name="Yandava C."/>
            <person name="Young S."/>
            <person name="Zeng Q."/>
            <person name="Zucker J."/>
            <person name="Felipe M.S."/>
            <person name="Goldman G.H."/>
            <person name="Haas B.J."/>
            <person name="McEwen J.G."/>
            <person name="Nino-Vega G."/>
            <person name="Puccia R."/>
            <person name="San-Blas G."/>
            <person name="Soares C.M."/>
            <person name="Birren B.W."/>
            <person name="Cuomo C.A."/>
        </authorList>
    </citation>
    <scope>NUCLEOTIDE SEQUENCE [LARGE SCALE GENOMIC DNA]</scope>
    <source>
        <strain evidence="3">ATCC MYA-826 / Pb01</strain>
    </source>
</reference>
<name>A0A0A2UZT1_PARBA</name>
<sequence length="230" mass="26224">AVGVFSSLDENKELEGLEQESSSNCIMNASSHESDETSASESIHESTAASEGTSSPQYQISTPNTSDMITMSIADLLIFCQQMTHQNTLNINNDTPADDFKSQICEYQKNVQRVIDTKTIDVEYAVSLTEECLNVIKKLTTLHVNNDYLIFQRGFCYLVTHYKKLMNNSEDFYHDLFLIDLKKHQKSFVKTCLNDFYITDQDSIKNNDIDNLMKQLMNCMSKFNECLKPS</sequence>
<evidence type="ECO:0000313" key="3">
    <source>
        <dbReference type="Proteomes" id="UP000002059"/>
    </source>
</evidence>
<evidence type="ECO:0000256" key="1">
    <source>
        <dbReference type="SAM" id="MobiDB-lite"/>
    </source>
</evidence>
<protein>
    <submittedName>
        <fullName evidence="2">Uncharacterized protein</fullName>
    </submittedName>
</protein>
<accession>A0A0A2UZT1</accession>